<evidence type="ECO:0000313" key="2">
    <source>
        <dbReference type="EMBL" id="MBS5519974.1"/>
    </source>
</evidence>
<dbReference type="InterPro" id="IPR039013">
    <property type="entry name" value="YgiF"/>
</dbReference>
<name>A0A943EL52_9FIRM</name>
<proteinExistence type="predicted"/>
<dbReference type="CDD" id="cd07756">
    <property type="entry name" value="CYTH-like_Pase_CHAD"/>
    <property type="match status" value="1"/>
</dbReference>
<gene>
    <name evidence="2" type="ORF">KHX13_06575</name>
</gene>
<evidence type="ECO:0000313" key="3">
    <source>
        <dbReference type="Proteomes" id="UP000754226"/>
    </source>
</evidence>
<dbReference type="PANTHER" id="PTHR39569">
    <property type="entry name" value="INORGANIC TRIPHOSPHATASE"/>
    <property type="match status" value="1"/>
</dbReference>
<dbReference type="SMART" id="SM01118">
    <property type="entry name" value="CYTH"/>
    <property type="match status" value="1"/>
</dbReference>
<dbReference type="PROSITE" id="PS51707">
    <property type="entry name" value="CYTH"/>
    <property type="match status" value="1"/>
</dbReference>
<feature type="domain" description="CYTH" evidence="1">
    <location>
        <begin position="2"/>
        <end position="205"/>
    </location>
</feature>
<dbReference type="SUPFAM" id="SSF55154">
    <property type="entry name" value="CYTH-like phosphatases"/>
    <property type="match status" value="1"/>
</dbReference>
<dbReference type="InterPro" id="IPR033469">
    <property type="entry name" value="CYTH-like_dom_sf"/>
</dbReference>
<comment type="caution">
    <text evidence="2">The sequence shown here is derived from an EMBL/GenBank/DDBJ whole genome shotgun (WGS) entry which is preliminary data.</text>
</comment>
<accession>A0A943EL52</accession>
<reference evidence="2" key="1">
    <citation type="submission" date="2021-02" db="EMBL/GenBank/DDBJ databases">
        <title>Infant gut strain persistence is associated with maternal origin, phylogeny, and functional potential including surface adhesion and iron acquisition.</title>
        <authorList>
            <person name="Lou Y.C."/>
        </authorList>
    </citation>
    <scope>NUCLEOTIDE SEQUENCE</scope>
    <source>
        <strain evidence="2">L3_106_000M1_dasL3_106_000M1_concoct_15</strain>
    </source>
</reference>
<dbReference type="EMBL" id="JAGZCZ010000006">
    <property type="protein sequence ID" value="MBS5519974.1"/>
    <property type="molecule type" value="Genomic_DNA"/>
</dbReference>
<dbReference type="InterPro" id="IPR023577">
    <property type="entry name" value="CYTH_domain"/>
</dbReference>
<evidence type="ECO:0000259" key="1">
    <source>
        <dbReference type="PROSITE" id="PS51707"/>
    </source>
</evidence>
<protein>
    <submittedName>
        <fullName evidence="2">CYTH domain-containing protein</fullName>
    </submittedName>
</protein>
<organism evidence="2 3">
    <name type="scientific">Acidaminococcus intestini</name>
    <dbReference type="NCBI Taxonomy" id="187327"/>
    <lineage>
        <taxon>Bacteria</taxon>
        <taxon>Bacillati</taxon>
        <taxon>Bacillota</taxon>
        <taxon>Negativicutes</taxon>
        <taxon>Acidaminococcales</taxon>
        <taxon>Acidaminococcaceae</taxon>
        <taxon>Acidaminococcus</taxon>
    </lineage>
</organism>
<dbReference type="GO" id="GO:0050355">
    <property type="term" value="F:inorganic triphosphate phosphatase activity"/>
    <property type="evidence" value="ECO:0007669"/>
    <property type="project" value="InterPro"/>
</dbReference>
<dbReference type="PANTHER" id="PTHR39569:SF1">
    <property type="entry name" value="INORGANIC TRIPHOSPHATASE"/>
    <property type="match status" value="1"/>
</dbReference>
<dbReference type="Proteomes" id="UP000754226">
    <property type="component" value="Unassembled WGS sequence"/>
</dbReference>
<sequence length="327" mass="35991">MGKEIEMKLLTTQAGCHRLFTSRTVTKTALSATKKRLTLNNTYYDTKDGALSRERMAYRVRVTDGRAYEATIKTKGTSTGGLSVRGEFTVSLKDERPVTEGFPPDVTRHLKDLLHGESLVPTVTITFLCHAMDLAVGKSRVELSLDEGIIESGGHSQPLREVELELKEGDPAALFALVSQLAGELPLYPEDRSKLERGLSLLAGKEPLEPCGDAVKVPETFAGAAPFLRETLHDLGVFFNGTGKGALIADRLVLAADFWKEKAMGGDEAVRLREAADHFGTDDDVYLEKDLEEGRTAALLWQCLAKVCSKSHEEESRFQEELPRVKK</sequence>
<dbReference type="Gene3D" id="2.40.320.10">
    <property type="entry name" value="Hypothetical Protein Pfu-838710-001"/>
    <property type="match status" value="1"/>
</dbReference>
<dbReference type="Pfam" id="PF01928">
    <property type="entry name" value="CYTH"/>
    <property type="match status" value="1"/>
</dbReference>
<dbReference type="GO" id="GO:0046872">
    <property type="term" value="F:metal ion binding"/>
    <property type="evidence" value="ECO:0007669"/>
    <property type="project" value="TreeGrafter"/>
</dbReference>
<dbReference type="AlphaFoldDB" id="A0A943EL52"/>